<proteinExistence type="inferred from homology"/>
<feature type="transmembrane region" description="Helical" evidence="3">
    <location>
        <begin position="43"/>
        <end position="63"/>
    </location>
</feature>
<evidence type="ECO:0000256" key="1">
    <source>
        <dbReference type="ARBA" id="ARBA00005801"/>
    </source>
</evidence>
<sequence length="215" mass="21874">MSDIGLFDIDRFAPYVGALLGLIAGLAGWRINIALARARALPAPRFGLPAAFAAAGIAAAALARTGFAPHGYALIAMAGIGSAILAFDLDHRRIPNEWSLATALLGLVDAVATGRGWQGLATGIGGAAFLWAFGAAYAWLRGREGLGLGDVKLVAGLGIWLGPVGLALCFMGASLVTVVVALGFLAFRRLADDPPFGPGLVAAMLLLLVGGFAPI</sequence>
<feature type="transmembrane region" description="Helical" evidence="3">
    <location>
        <begin position="12"/>
        <end position="31"/>
    </location>
</feature>
<reference evidence="5 6" key="1">
    <citation type="submission" date="2018-05" db="EMBL/GenBank/DDBJ databases">
        <title>Zavarzinia sp. HR-AS.</title>
        <authorList>
            <person name="Lee Y."/>
            <person name="Jeon C.O."/>
        </authorList>
    </citation>
    <scope>NUCLEOTIDE SEQUENCE [LARGE SCALE GENOMIC DNA]</scope>
    <source>
        <strain evidence="5 6">HR-AS</strain>
    </source>
</reference>
<feature type="transmembrane region" description="Helical" evidence="3">
    <location>
        <begin position="196"/>
        <end position="213"/>
    </location>
</feature>
<gene>
    <name evidence="5" type="ORF">DKG74_07730</name>
</gene>
<protein>
    <recommendedName>
        <fullName evidence="4">Prepilin type IV endopeptidase peptidase domain-containing protein</fullName>
    </recommendedName>
</protein>
<dbReference type="PANTHER" id="PTHR30487:SF0">
    <property type="entry name" value="PREPILIN LEADER PEPTIDASE_N-METHYLTRANSFERASE-RELATED"/>
    <property type="match status" value="1"/>
</dbReference>
<evidence type="ECO:0000256" key="2">
    <source>
        <dbReference type="RuleBase" id="RU003793"/>
    </source>
</evidence>
<dbReference type="PRINTS" id="PR00864">
    <property type="entry name" value="PREPILNPTASE"/>
</dbReference>
<dbReference type="Gene3D" id="1.20.120.1220">
    <property type="match status" value="1"/>
</dbReference>
<keyword evidence="3" id="KW-1133">Transmembrane helix</keyword>
<dbReference type="EMBL" id="QGLE01000003">
    <property type="protein sequence ID" value="PWR24684.1"/>
    <property type="molecule type" value="Genomic_DNA"/>
</dbReference>
<evidence type="ECO:0000256" key="3">
    <source>
        <dbReference type="SAM" id="Phobius"/>
    </source>
</evidence>
<keyword evidence="3" id="KW-0812">Transmembrane</keyword>
<dbReference type="RefSeq" id="WP_109904358.1">
    <property type="nucleotide sequence ID" value="NZ_QGLE01000003.1"/>
</dbReference>
<dbReference type="InterPro" id="IPR014032">
    <property type="entry name" value="Peptidase_A24A_bac"/>
</dbReference>
<feature type="transmembrane region" description="Helical" evidence="3">
    <location>
        <begin position="120"/>
        <end position="140"/>
    </location>
</feature>
<dbReference type="Pfam" id="PF01478">
    <property type="entry name" value="Peptidase_A24"/>
    <property type="match status" value="1"/>
</dbReference>
<dbReference type="GO" id="GO:0005886">
    <property type="term" value="C:plasma membrane"/>
    <property type="evidence" value="ECO:0007669"/>
    <property type="project" value="TreeGrafter"/>
</dbReference>
<comment type="caution">
    <text evidence="5">The sequence shown here is derived from an EMBL/GenBank/DDBJ whole genome shotgun (WGS) entry which is preliminary data.</text>
</comment>
<evidence type="ECO:0000313" key="5">
    <source>
        <dbReference type="EMBL" id="PWR24684.1"/>
    </source>
</evidence>
<dbReference type="OrthoDB" id="9789291at2"/>
<dbReference type="InterPro" id="IPR050882">
    <property type="entry name" value="Prepilin_peptidase/N-MTase"/>
</dbReference>
<dbReference type="AlphaFoldDB" id="A0A317EEI5"/>
<dbReference type="GO" id="GO:0006465">
    <property type="term" value="P:signal peptide processing"/>
    <property type="evidence" value="ECO:0007669"/>
    <property type="project" value="TreeGrafter"/>
</dbReference>
<evidence type="ECO:0000259" key="4">
    <source>
        <dbReference type="Pfam" id="PF01478"/>
    </source>
</evidence>
<evidence type="ECO:0000313" key="6">
    <source>
        <dbReference type="Proteomes" id="UP000245461"/>
    </source>
</evidence>
<organism evidence="5 6">
    <name type="scientific">Zavarzinia aquatilis</name>
    <dbReference type="NCBI Taxonomy" id="2211142"/>
    <lineage>
        <taxon>Bacteria</taxon>
        <taxon>Pseudomonadati</taxon>
        <taxon>Pseudomonadota</taxon>
        <taxon>Alphaproteobacteria</taxon>
        <taxon>Rhodospirillales</taxon>
        <taxon>Zavarziniaceae</taxon>
        <taxon>Zavarzinia</taxon>
    </lineage>
</organism>
<dbReference type="InterPro" id="IPR000045">
    <property type="entry name" value="Prepilin_IV_endopep_pep"/>
</dbReference>
<feature type="transmembrane region" description="Helical" evidence="3">
    <location>
        <begin position="160"/>
        <end position="184"/>
    </location>
</feature>
<dbReference type="Proteomes" id="UP000245461">
    <property type="component" value="Unassembled WGS sequence"/>
</dbReference>
<comment type="similarity">
    <text evidence="1 2">Belongs to the peptidase A24 family.</text>
</comment>
<dbReference type="GO" id="GO:0004190">
    <property type="term" value="F:aspartic-type endopeptidase activity"/>
    <property type="evidence" value="ECO:0007669"/>
    <property type="project" value="InterPro"/>
</dbReference>
<feature type="domain" description="Prepilin type IV endopeptidase peptidase" evidence="4">
    <location>
        <begin position="82"/>
        <end position="182"/>
    </location>
</feature>
<keyword evidence="6" id="KW-1185">Reference proteome</keyword>
<name>A0A317EEI5_9PROT</name>
<keyword evidence="3" id="KW-0472">Membrane</keyword>
<accession>A0A317EEI5</accession>
<dbReference type="PANTHER" id="PTHR30487">
    <property type="entry name" value="TYPE 4 PREPILIN-LIKE PROTEINS LEADER PEPTIDE-PROCESSING ENZYME"/>
    <property type="match status" value="1"/>
</dbReference>